<organism evidence="2 3">
    <name type="scientific">Anoxynatronum buryatiense</name>
    <dbReference type="NCBI Taxonomy" id="489973"/>
    <lineage>
        <taxon>Bacteria</taxon>
        <taxon>Bacillati</taxon>
        <taxon>Bacillota</taxon>
        <taxon>Clostridia</taxon>
        <taxon>Eubacteriales</taxon>
        <taxon>Clostridiaceae</taxon>
        <taxon>Anoxynatronum</taxon>
    </lineage>
</organism>
<evidence type="ECO:0000256" key="1">
    <source>
        <dbReference type="SAM" id="Phobius"/>
    </source>
</evidence>
<feature type="transmembrane region" description="Helical" evidence="1">
    <location>
        <begin position="40"/>
        <end position="58"/>
    </location>
</feature>
<dbReference type="AlphaFoldDB" id="A0AA46AHD7"/>
<feature type="transmembrane region" description="Helical" evidence="1">
    <location>
        <begin position="12"/>
        <end position="34"/>
    </location>
</feature>
<dbReference type="Proteomes" id="UP001158066">
    <property type="component" value="Unassembled WGS sequence"/>
</dbReference>
<evidence type="ECO:0008006" key="4">
    <source>
        <dbReference type="Google" id="ProtNLM"/>
    </source>
</evidence>
<gene>
    <name evidence="2" type="ORF">SAMN06296020_10177</name>
</gene>
<evidence type="ECO:0000313" key="2">
    <source>
        <dbReference type="EMBL" id="SMP38280.1"/>
    </source>
</evidence>
<proteinExistence type="predicted"/>
<keyword evidence="1" id="KW-0812">Transmembrane</keyword>
<dbReference type="RefSeq" id="WP_283407442.1">
    <property type="nucleotide sequence ID" value="NZ_FXUF01000001.1"/>
</dbReference>
<comment type="caution">
    <text evidence="2">The sequence shown here is derived from an EMBL/GenBank/DDBJ whole genome shotgun (WGS) entry which is preliminary data.</text>
</comment>
<protein>
    <recommendedName>
        <fullName evidence="4">Phage abortive infection protein</fullName>
    </recommendedName>
</protein>
<name>A0AA46AHD7_9CLOT</name>
<reference evidence="2" key="1">
    <citation type="submission" date="2017-05" db="EMBL/GenBank/DDBJ databases">
        <authorList>
            <person name="Varghese N."/>
            <person name="Submissions S."/>
        </authorList>
    </citation>
    <scope>NUCLEOTIDE SEQUENCE</scope>
    <source>
        <strain evidence="2">Su22</strain>
    </source>
</reference>
<keyword evidence="1" id="KW-1133">Transmembrane helix</keyword>
<keyword evidence="1" id="KW-0472">Membrane</keyword>
<keyword evidence="3" id="KW-1185">Reference proteome</keyword>
<sequence length="273" mass="32619">MKKISLRYKLILVIFIAIPIVVAGLMEINLPFSFYRNNDWIGFFASYFGAIIGVIGVYEVMRFDQKKRDEERKDEMFLNHLPIYRKIESSLVVSRLTKLRESLFDIEKDPGWDMVDSRTKRKLMQIKQSLYYCDEVNGFHHFMQSYIMKNLYDDIKITVQIQADEYTEAAEIEDVPIEYLDMFIDAVKKCFDLELETEYRLVIKSSRNEMLEIISKVSQRDFTNNIDVIFKKLSRIDRSDEWAYYISKHQHTFSQIDGIRNEINRRIEKALNY</sequence>
<evidence type="ECO:0000313" key="3">
    <source>
        <dbReference type="Proteomes" id="UP001158066"/>
    </source>
</evidence>
<accession>A0AA46AHD7</accession>
<dbReference type="EMBL" id="FXUF01000001">
    <property type="protein sequence ID" value="SMP38280.1"/>
    <property type="molecule type" value="Genomic_DNA"/>
</dbReference>